<evidence type="ECO:0000313" key="3">
    <source>
        <dbReference type="Proteomes" id="UP001549313"/>
    </source>
</evidence>
<comment type="caution">
    <text evidence="2">The sequence shown here is derived from an EMBL/GenBank/DDBJ whole genome shotgun (WGS) entry which is preliminary data.</text>
</comment>
<organism evidence="2 3">
    <name type="scientific">Brevundimonas faecalis</name>
    <dbReference type="NCBI Taxonomy" id="947378"/>
    <lineage>
        <taxon>Bacteria</taxon>
        <taxon>Pseudomonadati</taxon>
        <taxon>Pseudomonadota</taxon>
        <taxon>Alphaproteobacteria</taxon>
        <taxon>Caulobacterales</taxon>
        <taxon>Caulobacteraceae</taxon>
        <taxon>Brevundimonas</taxon>
    </lineage>
</organism>
<feature type="coiled-coil region" evidence="1">
    <location>
        <begin position="28"/>
        <end position="55"/>
    </location>
</feature>
<reference evidence="2 3" key="1">
    <citation type="submission" date="2024-06" db="EMBL/GenBank/DDBJ databases">
        <title>Sorghum-associated microbial communities from plants grown in Nebraska, USA.</title>
        <authorList>
            <person name="Schachtman D."/>
        </authorList>
    </citation>
    <scope>NUCLEOTIDE SEQUENCE [LARGE SCALE GENOMIC DNA]</scope>
    <source>
        <strain evidence="2 3">2814</strain>
    </source>
</reference>
<proteinExistence type="predicted"/>
<evidence type="ECO:0000256" key="1">
    <source>
        <dbReference type="SAM" id="Coils"/>
    </source>
</evidence>
<keyword evidence="1" id="KW-0175">Coiled coil</keyword>
<name>A0ABV2R9E6_9CAUL</name>
<evidence type="ECO:0008006" key="4">
    <source>
        <dbReference type="Google" id="ProtNLM"/>
    </source>
</evidence>
<accession>A0ABV2R9E6</accession>
<sequence length="153" mass="17243">MTRRHACEVLRLAVRWRELQEQAAEARALDARSTADALQDALDAARREEEAALEGWRSAVASSRLDLNSLSFWNERIGLETARAQQALNACDQGRKALDAARENWTVARGRTGLARDQRTSAHRREERRLEERAMAESAEMLLIRRGGAANAY</sequence>
<evidence type="ECO:0000313" key="2">
    <source>
        <dbReference type="EMBL" id="MET4682557.1"/>
    </source>
</evidence>
<keyword evidence="3" id="KW-1185">Reference proteome</keyword>
<protein>
    <recommendedName>
        <fullName evidence="4">Flagellar FliJ protein</fullName>
    </recommendedName>
</protein>
<gene>
    <name evidence="2" type="ORF">ABIE19_000466</name>
</gene>
<dbReference type="EMBL" id="JBEPTF010000001">
    <property type="protein sequence ID" value="MET4682557.1"/>
    <property type="molecule type" value="Genomic_DNA"/>
</dbReference>
<dbReference type="RefSeq" id="WP_354087504.1">
    <property type="nucleotide sequence ID" value="NZ_JBEPTF010000001.1"/>
</dbReference>
<dbReference type="Proteomes" id="UP001549313">
    <property type="component" value="Unassembled WGS sequence"/>
</dbReference>